<dbReference type="PROSITE" id="PS51820">
    <property type="entry name" value="PA14"/>
    <property type="match status" value="1"/>
</dbReference>
<evidence type="ECO:0000259" key="3">
    <source>
        <dbReference type="PROSITE" id="PS51820"/>
    </source>
</evidence>
<dbReference type="InterPro" id="IPR000917">
    <property type="entry name" value="Sulfatase_N"/>
</dbReference>
<dbReference type="PANTHER" id="PTHR43751:SF3">
    <property type="entry name" value="SULFATASE N-TERMINAL DOMAIN-CONTAINING PROTEIN"/>
    <property type="match status" value="1"/>
</dbReference>
<dbReference type="PROSITE" id="PS00523">
    <property type="entry name" value="SULFATASE_1"/>
    <property type="match status" value="1"/>
</dbReference>
<gene>
    <name evidence="4" type="ORF">METZ01_LOCUS125711</name>
</gene>
<dbReference type="InterPro" id="IPR037524">
    <property type="entry name" value="PA14/GLEYA"/>
</dbReference>
<dbReference type="PANTHER" id="PTHR43751">
    <property type="entry name" value="SULFATASE"/>
    <property type="match status" value="1"/>
</dbReference>
<sequence>MRNKIISGLLFVLGATFLSAQKDKPNIIFILTDDLGYGDLGVLFQKQRDGVQVKTPELDQMAMAGTIMNRHYCPAPICAPSRASLITGMHQGHSNVRNMQFDKAIEDNWNFANTLQKAGYHTIHLGKYGLQGWGNSPEKWAGYPTKRGFDYFYGYVRHVDGHQHYPANFWKLGDNKSHQQKKEVWENNDEVSAGLDKCYTTDLWTAKAKQLIMAEARENPKRPFFMFLSYDTPHAALQLPTVAYPEGKGIKGGLQWLGKPGRMINTAEGTIDHYRDPHYTGKGLTDVAQRFATSITRIDHCIGDLLQTLKDLKIDKETIVIFSSDNGPHREAYIKGERWSPSVFQSAGRFKGSKGSSQEGGLRVPTFAWGPSRIKAGQKSNAPSQFHDWLATFCDYAGVVAPARTDGVSLIPTLHQAGKQRKGVVYVEFNNQQGLYLDGYKGLRMKTTDHSVDFAIFNTIDDEPESKNLAGISEEFVLLQKRMKDEVLRIRMPNRHAKKSYDGEFVPGLDMDESGLSQGVVVKSYLGTWDWVPEFLQMTAKTVSLEKNIGLGPLPAEKNAGLLFSGYLNVPESGDWTFHCEAAGGLILKIHNKLVLDGDYKYDGSTLSSTVKLAAGIHRYRLYYKTPAGKPA</sequence>
<feature type="non-terminal residue" evidence="4">
    <location>
        <position position="632"/>
    </location>
</feature>
<comment type="similarity">
    <text evidence="1">Belongs to the sulfatase family.</text>
</comment>
<dbReference type="InterPro" id="IPR011658">
    <property type="entry name" value="PA14_dom"/>
</dbReference>
<dbReference type="SUPFAM" id="SSF56988">
    <property type="entry name" value="Anthrax protective antigen"/>
    <property type="match status" value="1"/>
</dbReference>
<reference evidence="4" key="1">
    <citation type="submission" date="2018-05" db="EMBL/GenBank/DDBJ databases">
        <authorList>
            <person name="Lanie J.A."/>
            <person name="Ng W.-L."/>
            <person name="Kazmierczak K.M."/>
            <person name="Andrzejewski T.M."/>
            <person name="Davidsen T.M."/>
            <person name="Wayne K.J."/>
            <person name="Tettelin H."/>
            <person name="Glass J.I."/>
            <person name="Rusch D."/>
            <person name="Podicherti R."/>
            <person name="Tsui H.-C.T."/>
            <person name="Winkler M.E."/>
        </authorList>
    </citation>
    <scope>NUCLEOTIDE SEQUENCE</scope>
</reference>
<dbReference type="SUPFAM" id="SSF53649">
    <property type="entry name" value="Alkaline phosphatase-like"/>
    <property type="match status" value="1"/>
</dbReference>
<dbReference type="Pfam" id="PF07691">
    <property type="entry name" value="PA14"/>
    <property type="match status" value="1"/>
</dbReference>
<feature type="domain" description="PA14" evidence="3">
    <location>
        <begin position="515"/>
        <end position="632"/>
    </location>
</feature>
<keyword evidence="2" id="KW-0378">Hydrolase</keyword>
<organism evidence="4">
    <name type="scientific">marine metagenome</name>
    <dbReference type="NCBI Taxonomy" id="408172"/>
    <lineage>
        <taxon>unclassified sequences</taxon>
        <taxon>metagenomes</taxon>
        <taxon>ecological metagenomes</taxon>
    </lineage>
</organism>
<dbReference type="GO" id="GO:0016787">
    <property type="term" value="F:hydrolase activity"/>
    <property type="evidence" value="ECO:0007669"/>
    <property type="project" value="UniProtKB-KW"/>
</dbReference>
<name>A0A381Y8V9_9ZZZZ</name>
<dbReference type="InterPro" id="IPR017850">
    <property type="entry name" value="Alkaline_phosphatase_core_sf"/>
</dbReference>
<dbReference type="Gene3D" id="3.40.720.10">
    <property type="entry name" value="Alkaline Phosphatase, subunit A"/>
    <property type="match status" value="1"/>
</dbReference>
<dbReference type="AlphaFoldDB" id="A0A381Y8V9"/>
<evidence type="ECO:0000256" key="1">
    <source>
        <dbReference type="ARBA" id="ARBA00008779"/>
    </source>
</evidence>
<dbReference type="InterPro" id="IPR024607">
    <property type="entry name" value="Sulfatase_CS"/>
</dbReference>
<evidence type="ECO:0000256" key="2">
    <source>
        <dbReference type="ARBA" id="ARBA00022801"/>
    </source>
</evidence>
<dbReference type="Gene3D" id="2.60.120.380">
    <property type="match status" value="1"/>
</dbReference>
<proteinExistence type="inferred from homology"/>
<dbReference type="InterPro" id="IPR052701">
    <property type="entry name" value="GAG_Ulvan_Degrading_Sulfatases"/>
</dbReference>
<evidence type="ECO:0000313" key="4">
    <source>
        <dbReference type="EMBL" id="SVA72857.1"/>
    </source>
</evidence>
<dbReference type="EMBL" id="UINC01017544">
    <property type="protein sequence ID" value="SVA72857.1"/>
    <property type="molecule type" value="Genomic_DNA"/>
</dbReference>
<protein>
    <recommendedName>
        <fullName evidence="3">PA14 domain-containing protein</fullName>
    </recommendedName>
</protein>
<accession>A0A381Y8V9</accession>
<dbReference type="Pfam" id="PF00884">
    <property type="entry name" value="Sulfatase"/>
    <property type="match status" value="1"/>
</dbReference>